<feature type="transmembrane region" description="Helical" evidence="6">
    <location>
        <begin position="144"/>
        <end position="165"/>
    </location>
</feature>
<name>C5FGU1_ARTOC</name>
<dbReference type="VEuPathDB" id="FungiDB:MCYG_02795"/>
<keyword evidence="8" id="KW-1185">Reference proteome</keyword>
<feature type="transmembrane region" description="Helical" evidence="6">
    <location>
        <begin position="387"/>
        <end position="407"/>
    </location>
</feature>
<organism evidence="7 8">
    <name type="scientific">Arthroderma otae (strain ATCC MYA-4605 / CBS 113480)</name>
    <name type="common">Microsporum canis</name>
    <dbReference type="NCBI Taxonomy" id="554155"/>
    <lineage>
        <taxon>Eukaryota</taxon>
        <taxon>Fungi</taxon>
        <taxon>Dikarya</taxon>
        <taxon>Ascomycota</taxon>
        <taxon>Pezizomycotina</taxon>
        <taxon>Eurotiomycetes</taxon>
        <taxon>Eurotiomycetidae</taxon>
        <taxon>Onygenales</taxon>
        <taxon>Arthrodermataceae</taxon>
        <taxon>Microsporum</taxon>
    </lineage>
</organism>
<feature type="transmembrane region" description="Helical" evidence="6">
    <location>
        <begin position="87"/>
        <end position="105"/>
    </location>
</feature>
<proteinExistence type="predicted"/>
<feature type="transmembrane region" description="Helical" evidence="6">
    <location>
        <begin position="413"/>
        <end position="437"/>
    </location>
</feature>
<feature type="transmembrane region" description="Helical" evidence="6">
    <location>
        <begin position="287"/>
        <end position="309"/>
    </location>
</feature>
<dbReference type="Pfam" id="PF13520">
    <property type="entry name" value="AA_permease_2"/>
    <property type="match status" value="1"/>
</dbReference>
<dbReference type="Proteomes" id="UP000002035">
    <property type="component" value="Unassembled WGS sequence"/>
</dbReference>
<evidence type="ECO:0000256" key="4">
    <source>
        <dbReference type="ARBA" id="ARBA00022989"/>
    </source>
</evidence>
<evidence type="ECO:0000313" key="7">
    <source>
        <dbReference type="EMBL" id="EEQ29976.1"/>
    </source>
</evidence>
<evidence type="ECO:0000256" key="3">
    <source>
        <dbReference type="ARBA" id="ARBA00022692"/>
    </source>
</evidence>
<feature type="transmembrane region" description="Helical" evidence="6">
    <location>
        <begin position="489"/>
        <end position="510"/>
    </location>
</feature>
<evidence type="ECO:0000256" key="6">
    <source>
        <dbReference type="SAM" id="Phobius"/>
    </source>
</evidence>
<feature type="transmembrane region" description="Helical" evidence="6">
    <location>
        <begin position="54"/>
        <end position="75"/>
    </location>
</feature>
<evidence type="ECO:0000256" key="2">
    <source>
        <dbReference type="ARBA" id="ARBA00022448"/>
    </source>
</evidence>
<dbReference type="PANTHER" id="PTHR45649">
    <property type="entry name" value="AMINO-ACID PERMEASE BAT1"/>
    <property type="match status" value="1"/>
</dbReference>
<feature type="transmembrane region" description="Helical" evidence="6">
    <location>
        <begin position="177"/>
        <end position="196"/>
    </location>
</feature>
<dbReference type="eggNOG" id="KOG1289">
    <property type="taxonomic scope" value="Eukaryota"/>
</dbReference>
<evidence type="ECO:0000313" key="8">
    <source>
        <dbReference type="Proteomes" id="UP000002035"/>
    </source>
</evidence>
<keyword evidence="4 6" id="KW-1133">Transmembrane helix</keyword>
<dbReference type="Gene3D" id="1.20.1740.10">
    <property type="entry name" value="Amino acid/polyamine transporter I"/>
    <property type="match status" value="1"/>
</dbReference>
<keyword evidence="3 6" id="KW-0812">Transmembrane</keyword>
<keyword evidence="2" id="KW-0813">Transport</keyword>
<evidence type="ECO:0000256" key="1">
    <source>
        <dbReference type="ARBA" id="ARBA00004141"/>
    </source>
</evidence>
<dbReference type="HOGENOM" id="CLU_004495_6_1_1"/>
<comment type="subcellular location">
    <subcellularLocation>
        <location evidence="1">Membrane</location>
        <topology evidence="1">Multi-pass membrane protein</topology>
    </subcellularLocation>
</comment>
<reference evidence="8" key="1">
    <citation type="journal article" date="2012" name="MBio">
        <title>Comparative genome analysis of Trichophyton rubrum and related dermatophytes reveals candidate genes involved in infection.</title>
        <authorList>
            <person name="Martinez D.A."/>
            <person name="Oliver B.G."/>
            <person name="Graeser Y."/>
            <person name="Goldberg J.M."/>
            <person name="Li W."/>
            <person name="Martinez-Rossi N.M."/>
            <person name="Monod M."/>
            <person name="Shelest E."/>
            <person name="Barton R.C."/>
            <person name="Birch E."/>
            <person name="Brakhage A.A."/>
            <person name="Chen Z."/>
            <person name="Gurr S.J."/>
            <person name="Heiman D."/>
            <person name="Heitman J."/>
            <person name="Kosti I."/>
            <person name="Rossi A."/>
            <person name="Saif S."/>
            <person name="Samalova M."/>
            <person name="Saunders C.W."/>
            <person name="Shea T."/>
            <person name="Summerbell R.C."/>
            <person name="Xu J."/>
            <person name="Young S."/>
            <person name="Zeng Q."/>
            <person name="Birren B.W."/>
            <person name="Cuomo C.A."/>
            <person name="White T.C."/>
        </authorList>
    </citation>
    <scope>NUCLEOTIDE SEQUENCE [LARGE SCALE GENOMIC DNA]</scope>
    <source>
        <strain evidence="8">ATCC MYA-4605 / CBS 113480</strain>
    </source>
</reference>
<dbReference type="PANTHER" id="PTHR45649:SF4">
    <property type="entry name" value="TRANSPORTER, PUTATIVE (EUROFUNG)-RELATED"/>
    <property type="match status" value="1"/>
</dbReference>
<dbReference type="OrthoDB" id="3257095at2759"/>
<dbReference type="GO" id="GO:0016020">
    <property type="term" value="C:membrane"/>
    <property type="evidence" value="ECO:0007669"/>
    <property type="project" value="UniProtKB-SubCell"/>
</dbReference>
<dbReference type="AlphaFoldDB" id="C5FGU1"/>
<feature type="transmembrane region" description="Helical" evidence="6">
    <location>
        <begin position="208"/>
        <end position="225"/>
    </location>
</feature>
<dbReference type="GO" id="GO:0022857">
    <property type="term" value="F:transmembrane transporter activity"/>
    <property type="evidence" value="ECO:0007669"/>
    <property type="project" value="InterPro"/>
</dbReference>
<dbReference type="OMA" id="IPIWVNA"/>
<dbReference type="GeneID" id="9223073"/>
<dbReference type="InterPro" id="IPR002293">
    <property type="entry name" value="AA/rel_permease1"/>
</dbReference>
<gene>
    <name evidence="7" type="ORF">MCYG_02795</name>
</gene>
<keyword evidence="5 6" id="KW-0472">Membrane</keyword>
<sequence length="531" mass="58323">MALRSLEDKAGCNVACTDAGTAWNRDDGFESSPADAADMQRMGKEQQLVRRFRFLSMASFVAVATASWEFTVFNLTGGLTNGGRPMLIYPMLWNIAGFCPIYLSMAEMASMAPIAGAQYHWVSEFAPEGLQRALSYVTGWTSTLAWQAGNASGVFLAATIIQILISLHDVEYAIPQWHTTLLAMMAVLVAFVGNVFGARILHMWQNAVFGLHLLVYLGFIIPIWVNAPRASSSQVWTGFTFVGGWPNAGLAVLVGQQTAIFTQIGVDTAAHMSEEVKHASKAVPKAMIAIWLVNSFLALTSFITIAYHLPNLEEALADPTMYPIIHVLRQSMSKEWITVLLTLILFLIVCSNMTYLAAVTRDSWAFARDQGLPFSDWIATVNKKHRIPLNAIGVTSVISGCLSLIYIGSPIAFYAMGSLITVALLQCYCLSIGCILWRRIAHPETLPPAAFPLGKLGIPVNAAAVCYALWAFFWTFWPIGYSITSKTFNWAPVLFTATLVISGIHFIFVARRKYFGPVIYIQGRNIQTSSG</sequence>
<dbReference type="EMBL" id="DS995702">
    <property type="protein sequence ID" value="EEQ29976.1"/>
    <property type="molecule type" value="Genomic_DNA"/>
</dbReference>
<evidence type="ECO:0008006" key="9">
    <source>
        <dbReference type="Google" id="ProtNLM"/>
    </source>
</evidence>
<accession>C5FGU1</accession>
<protein>
    <recommendedName>
        <fullName evidence="9">Amino acid permease 2</fullName>
    </recommendedName>
</protein>
<dbReference type="PIRSF" id="PIRSF006060">
    <property type="entry name" value="AA_transporter"/>
    <property type="match status" value="1"/>
</dbReference>
<feature type="transmembrane region" description="Helical" evidence="6">
    <location>
        <begin position="336"/>
        <end position="358"/>
    </location>
</feature>
<evidence type="ECO:0000256" key="5">
    <source>
        <dbReference type="ARBA" id="ARBA00023136"/>
    </source>
</evidence>
<dbReference type="STRING" id="554155.C5FGU1"/>
<feature type="transmembrane region" description="Helical" evidence="6">
    <location>
        <begin position="458"/>
        <end position="477"/>
    </location>
</feature>
<dbReference type="RefSeq" id="XP_002849861.1">
    <property type="nucleotide sequence ID" value="XM_002849815.1"/>
</dbReference>